<reference evidence="2 3" key="1">
    <citation type="submission" date="2020-10" db="EMBL/GenBank/DDBJ databases">
        <title>The Coptis chinensis genome and diversification of protoberbering-type alkaloids.</title>
        <authorList>
            <person name="Wang B."/>
            <person name="Shu S."/>
            <person name="Song C."/>
            <person name="Liu Y."/>
        </authorList>
    </citation>
    <scope>NUCLEOTIDE SEQUENCE [LARGE SCALE GENOMIC DNA]</scope>
    <source>
        <strain evidence="2">HL-2020</strain>
        <tissue evidence="2">Leaf</tissue>
    </source>
</reference>
<sequence>MLERVDLDLVYEKWEFKEVWKLNVPYKVRFFIWQGLQYVISTADILHMHHFTTDEYCVLCGFEKESHIYLFVHCPLVRSLWFGVDIHPLIYTATTSSFHDWEVNFVADAFAKWATNLATNQQWWANPNIYRDD</sequence>
<dbReference type="AlphaFoldDB" id="A0A835HPI7"/>
<evidence type="ECO:0000313" key="2">
    <source>
        <dbReference type="EMBL" id="KAF9601833.1"/>
    </source>
</evidence>
<gene>
    <name evidence="2" type="ORF">IFM89_023520</name>
</gene>
<organism evidence="2 3">
    <name type="scientific">Coptis chinensis</name>
    <dbReference type="NCBI Taxonomy" id="261450"/>
    <lineage>
        <taxon>Eukaryota</taxon>
        <taxon>Viridiplantae</taxon>
        <taxon>Streptophyta</taxon>
        <taxon>Embryophyta</taxon>
        <taxon>Tracheophyta</taxon>
        <taxon>Spermatophyta</taxon>
        <taxon>Magnoliopsida</taxon>
        <taxon>Ranunculales</taxon>
        <taxon>Ranunculaceae</taxon>
        <taxon>Coptidoideae</taxon>
        <taxon>Coptis</taxon>
    </lineage>
</organism>
<dbReference type="OrthoDB" id="1422427at2759"/>
<accession>A0A835HPI7</accession>
<evidence type="ECO:0000259" key="1">
    <source>
        <dbReference type="Pfam" id="PF13966"/>
    </source>
</evidence>
<evidence type="ECO:0000313" key="3">
    <source>
        <dbReference type="Proteomes" id="UP000631114"/>
    </source>
</evidence>
<comment type="caution">
    <text evidence="2">The sequence shown here is derived from an EMBL/GenBank/DDBJ whole genome shotgun (WGS) entry which is preliminary data.</text>
</comment>
<feature type="domain" description="Reverse transcriptase zinc-binding" evidence="1">
    <location>
        <begin position="14"/>
        <end position="81"/>
    </location>
</feature>
<dbReference type="EMBL" id="JADFTS010000006">
    <property type="protein sequence ID" value="KAF9601833.1"/>
    <property type="molecule type" value="Genomic_DNA"/>
</dbReference>
<dbReference type="InterPro" id="IPR026960">
    <property type="entry name" value="RVT-Znf"/>
</dbReference>
<name>A0A835HPI7_9MAGN</name>
<protein>
    <recommendedName>
        <fullName evidence="1">Reverse transcriptase zinc-binding domain-containing protein</fullName>
    </recommendedName>
</protein>
<proteinExistence type="predicted"/>
<keyword evidence="3" id="KW-1185">Reference proteome</keyword>
<dbReference type="Proteomes" id="UP000631114">
    <property type="component" value="Unassembled WGS sequence"/>
</dbReference>
<dbReference type="Pfam" id="PF13966">
    <property type="entry name" value="zf-RVT"/>
    <property type="match status" value="1"/>
</dbReference>
<feature type="non-terminal residue" evidence="2">
    <location>
        <position position="133"/>
    </location>
</feature>